<evidence type="ECO:0000256" key="10">
    <source>
        <dbReference type="ARBA" id="ARBA00022833"/>
    </source>
</evidence>
<dbReference type="GO" id="GO:0005730">
    <property type="term" value="C:nucleolus"/>
    <property type="evidence" value="ECO:0007669"/>
    <property type="project" value="TreeGrafter"/>
</dbReference>
<dbReference type="InterPro" id="IPR008893">
    <property type="entry name" value="WGR_domain"/>
</dbReference>
<comment type="catalytic activity">
    <reaction evidence="16">
        <text>NAD(+) + (ADP-D-ribosyl)n-acceptor = nicotinamide + (ADP-D-ribosyl)n+1-acceptor + H(+).</text>
        <dbReference type="EC" id="2.4.2.30"/>
    </reaction>
</comment>
<dbReference type="Pfam" id="PF02877">
    <property type="entry name" value="PARP_reg"/>
    <property type="match status" value="1"/>
</dbReference>
<evidence type="ECO:0000256" key="16">
    <source>
        <dbReference type="ARBA" id="ARBA00033987"/>
    </source>
</evidence>
<dbReference type="PROSITE" id="PS51060">
    <property type="entry name" value="PARP_ALPHA_HD"/>
    <property type="match status" value="1"/>
</dbReference>
<dbReference type="PROSITE" id="PS51059">
    <property type="entry name" value="PARP_CATALYTIC"/>
    <property type="match status" value="1"/>
</dbReference>
<feature type="domain" description="PARP catalytic" evidence="19">
    <location>
        <begin position="308"/>
        <end position="532"/>
    </location>
</feature>
<feature type="region of interest" description="Disordered" evidence="18">
    <location>
        <begin position="331"/>
        <end position="373"/>
    </location>
</feature>
<evidence type="ECO:0000313" key="22">
    <source>
        <dbReference type="EMBL" id="CAG06805.1"/>
    </source>
</evidence>
<dbReference type="SMART" id="SM00773">
    <property type="entry name" value="WGR"/>
    <property type="match status" value="1"/>
</dbReference>
<keyword evidence="7" id="KW-0227">DNA damage</keyword>
<feature type="non-terminal residue" evidence="22">
    <location>
        <position position="532"/>
    </location>
</feature>
<evidence type="ECO:0000256" key="13">
    <source>
        <dbReference type="ARBA" id="ARBA00023204"/>
    </source>
</evidence>
<dbReference type="GO" id="GO:0003950">
    <property type="term" value="F:NAD+ poly-ADP-ribosyltransferase activity"/>
    <property type="evidence" value="ECO:0007669"/>
    <property type="project" value="UniProtKB-UniRule"/>
</dbReference>
<keyword evidence="6" id="KW-0677">Repeat</keyword>
<keyword evidence="11 17" id="KW-0520">NAD</keyword>
<dbReference type="GO" id="GO:0016779">
    <property type="term" value="F:nucleotidyltransferase activity"/>
    <property type="evidence" value="ECO:0007669"/>
    <property type="project" value="UniProtKB-KW"/>
</dbReference>
<dbReference type="CDD" id="cd01437">
    <property type="entry name" value="parp_like"/>
    <property type="match status" value="1"/>
</dbReference>
<dbReference type="OrthoDB" id="2017365at2759"/>
<evidence type="ECO:0000256" key="3">
    <source>
        <dbReference type="ARBA" id="ARBA00022679"/>
    </source>
</evidence>
<proteinExistence type="inferred from homology"/>
<name>Q4RXS7_TETNG</name>
<dbReference type="FunFam" id="1.20.142.10:FF:000002">
    <property type="entry name" value="Poly [ADP-ribose] polymerase"/>
    <property type="match status" value="1"/>
</dbReference>
<accession>Q4RXS7</accession>
<evidence type="ECO:0000256" key="9">
    <source>
        <dbReference type="ARBA" id="ARBA00022771"/>
    </source>
</evidence>
<dbReference type="Pfam" id="PF00644">
    <property type="entry name" value="PARP"/>
    <property type="match status" value="1"/>
</dbReference>
<dbReference type="InterPro" id="IPR012317">
    <property type="entry name" value="Poly(ADP-ribose)pol_cat_dom"/>
</dbReference>
<protein>
    <recommendedName>
        <fullName evidence="17">Poly [ADP-ribose] polymerase</fullName>
        <shortName evidence="17">PARP</shortName>
        <ecNumber evidence="17">2.4.2.-</ecNumber>
    </recommendedName>
</protein>
<dbReference type="SUPFAM" id="SSF47587">
    <property type="entry name" value="Domain of poly(ADP-ribose) polymerase"/>
    <property type="match status" value="1"/>
</dbReference>
<keyword evidence="3 17" id="KW-0808">Transferase</keyword>
<dbReference type="GO" id="GO:1990404">
    <property type="term" value="F:NAD+-protein mono-ADP-ribosyltransferase activity"/>
    <property type="evidence" value="ECO:0007669"/>
    <property type="project" value="TreeGrafter"/>
</dbReference>
<dbReference type="GO" id="GO:0006302">
    <property type="term" value="P:double-strand break repair"/>
    <property type="evidence" value="ECO:0007669"/>
    <property type="project" value="TreeGrafter"/>
</dbReference>
<sequence>MAPKRRAAAAAKAGGKKAKEEPKDAFTSTKEALLAAGPQVKGRRKVDEHCSLSASGEVHEDYDCMLNQTNIGHNNNKFYVIQVIQANNRFFSWNRWGRVGEVGQSKLSPFDKLENAIKDFEKKFKDKTKNSWSDRSNFVSHPGKYTMIEVDGEQDAEVKVDDVDGKVVKVSKNVLPCTLNDATKNLVQLIFSTDMFKEAMECMNLDIKKMPLGKLSKMQIAKGFEVLEEIEAAMNQRRGGARLEELSSKFFTAIPHNFGRNRPPTIDSKEIVEQKKEMLMVLADIELAQTLKSETEKAQEEMIETVPHPLDQDYNSLRCVLSLLDTKTETFKSKDSQRVGGGPRDGGKSSSASLAAPIPPANGDYPSQGERFGENDGLENRRLLWHGTNIAVVAAILKSGLRIMPHSGGRVGRGIYFASENSKSAGYVRTSKNTGVMFLCEVALGKENTITKDNPSLKKAPAGFDSVVARGSVEPDPTKDTFITLNGRKVWVPQGKPVDQPQYADSHFSNSEYLIYKESQCRIRYLLELQMH</sequence>
<comment type="similarity">
    <text evidence="15">Belongs to the ARTD/PARP family.</text>
</comment>
<dbReference type="GO" id="GO:0035861">
    <property type="term" value="C:site of double-strand break"/>
    <property type="evidence" value="ECO:0007669"/>
    <property type="project" value="TreeGrafter"/>
</dbReference>
<comment type="caution">
    <text evidence="22">The sequence shown here is derived from an EMBL/GenBank/DDBJ whole genome shotgun (WGS) entry which is preliminary data.</text>
</comment>
<dbReference type="InterPro" id="IPR036930">
    <property type="entry name" value="WGR_dom_sf"/>
</dbReference>
<dbReference type="Gene3D" id="3.90.228.10">
    <property type="match status" value="1"/>
</dbReference>
<evidence type="ECO:0000256" key="14">
    <source>
        <dbReference type="ARBA" id="ARBA00023242"/>
    </source>
</evidence>
<dbReference type="GO" id="GO:0003677">
    <property type="term" value="F:DNA binding"/>
    <property type="evidence" value="ECO:0007669"/>
    <property type="project" value="UniProtKB-KW"/>
</dbReference>
<dbReference type="GO" id="GO:0008270">
    <property type="term" value="F:zinc ion binding"/>
    <property type="evidence" value="ECO:0007669"/>
    <property type="project" value="UniProtKB-KW"/>
</dbReference>
<keyword evidence="9" id="KW-0863">Zinc-finger</keyword>
<dbReference type="SUPFAM" id="SSF142921">
    <property type="entry name" value="WGR domain-like"/>
    <property type="match status" value="1"/>
</dbReference>
<reference evidence="22" key="1">
    <citation type="journal article" date="2004" name="Nature">
        <title>Genome duplication in the teleost fish Tetraodon nigroviridis reveals the early vertebrate proto-karyotype.</title>
        <authorList>
            <person name="Jaillon O."/>
            <person name="Aury J.-M."/>
            <person name="Brunet F."/>
            <person name="Petit J.-L."/>
            <person name="Stange-Thomann N."/>
            <person name="Mauceli E."/>
            <person name="Bouneau L."/>
            <person name="Fischer C."/>
            <person name="Ozouf-Costaz C."/>
            <person name="Bernot A."/>
            <person name="Nicaud S."/>
            <person name="Jaffe D."/>
            <person name="Fisher S."/>
            <person name="Lutfalla G."/>
            <person name="Dossat C."/>
            <person name="Segurens B."/>
            <person name="Dasilva C."/>
            <person name="Salanoubat M."/>
            <person name="Levy M."/>
            <person name="Boudet N."/>
            <person name="Castellano S."/>
            <person name="Anthouard V."/>
            <person name="Jubin C."/>
            <person name="Castelli V."/>
            <person name="Katinka M."/>
            <person name="Vacherie B."/>
            <person name="Biemont C."/>
            <person name="Skalli Z."/>
            <person name="Cattolico L."/>
            <person name="Poulain J."/>
            <person name="De Berardinis V."/>
            <person name="Cruaud C."/>
            <person name="Duprat S."/>
            <person name="Brottier P."/>
            <person name="Coutanceau J.-P."/>
            <person name="Gouzy J."/>
            <person name="Parra G."/>
            <person name="Lardier G."/>
            <person name="Chapple C."/>
            <person name="McKernan K.J."/>
            <person name="McEwan P."/>
            <person name="Bosak S."/>
            <person name="Kellis M."/>
            <person name="Volff J.-N."/>
            <person name="Guigo R."/>
            <person name="Zody M.C."/>
            <person name="Mesirov J."/>
            <person name="Lindblad-Toh K."/>
            <person name="Birren B."/>
            <person name="Nusbaum C."/>
            <person name="Kahn D."/>
            <person name="Robinson-Rechavi M."/>
            <person name="Laudet V."/>
            <person name="Schachter V."/>
            <person name="Quetier F."/>
            <person name="Saurin W."/>
            <person name="Scarpelli C."/>
            <person name="Wincker P."/>
            <person name="Lander E.S."/>
            <person name="Weissenbach J."/>
            <person name="Roest Crollius H."/>
        </authorList>
    </citation>
    <scope>NUCLEOTIDE SEQUENCE [LARGE SCALE GENOMIC DNA]</scope>
</reference>
<dbReference type="PANTHER" id="PTHR10459:SF66">
    <property type="entry name" value="PROTEIN MONO-ADP-RIBOSYLTRANSFERASE PARP3"/>
    <property type="match status" value="1"/>
</dbReference>
<keyword evidence="13" id="KW-0234">DNA repair</keyword>
<dbReference type="AlphaFoldDB" id="Q4RXS7"/>
<evidence type="ECO:0000259" key="21">
    <source>
        <dbReference type="PROSITE" id="PS51977"/>
    </source>
</evidence>
<evidence type="ECO:0000256" key="2">
    <source>
        <dbReference type="ARBA" id="ARBA00022676"/>
    </source>
</evidence>
<dbReference type="EMBL" id="CAAE01014979">
    <property type="protein sequence ID" value="CAG06805.1"/>
    <property type="molecule type" value="Genomic_DNA"/>
</dbReference>
<dbReference type="EC" id="2.4.2.-" evidence="17"/>
<reference evidence="22" key="2">
    <citation type="submission" date="2004-02" db="EMBL/GenBank/DDBJ databases">
        <authorList>
            <consortium name="Genoscope"/>
            <consortium name="Whitehead Institute Centre for Genome Research"/>
        </authorList>
    </citation>
    <scope>NUCLEOTIDE SEQUENCE</scope>
</reference>
<evidence type="ECO:0000256" key="11">
    <source>
        <dbReference type="ARBA" id="ARBA00023027"/>
    </source>
</evidence>
<keyword evidence="12" id="KW-0238">DNA-binding</keyword>
<comment type="subcellular location">
    <subcellularLocation>
        <location evidence="1">Nucleus</location>
    </subcellularLocation>
</comment>
<keyword evidence="10" id="KW-0862">Zinc</keyword>
<dbReference type="InterPro" id="IPR036616">
    <property type="entry name" value="Poly(ADP-ribose)pol_reg_dom_sf"/>
</dbReference>
<evidence type="ECO:0000256" key="18">
    <source>
        <dbReference type="SAM" id="MobiDB-lite"/>
    </source>
</evidence>
<dbReference type="PROSITE" id="PS51977">
    <property type="entry name" value="WGR"/>
    <property type="match status" value="1"/>
</dbReference>
<dbReference type="PANTHER" id="PTHR10459">
    <property type="entry name" value="DNA LIGASE"/>
    <property type="match status" value="1"/>
</dbReference>
<dbReference type="InterPro" id="IPR004102">
    <property type="entry name" value="Poly(ADP-ribose)pol_reg_dom"/>
</dbReference>
<evidence type="ECO:0000256" key="8">
    <source>
        <dbReference type="ARBA" id="ARBA00022765"/>
    </source>
</evidence>
<evidence type="ECO:0000256" key="12">
    <source>
        <dbReference type="ARBA" id="ARBA00023125"/>
    </source>
</evidence>
<keyword evidence="8" id="KW-0013">ADP-ribosylation</keyword>
<feature type="domain" description="WGR" evidence="21">
    <location>
        <begin position="55"/>
        <end position="145"/>
    </location>
</feature>
<dbReference type="Gene3D" id="2.20.140.10">
    <property type="entry name" value="WGR domain"/>
    <property type="match status" value="1"/>
</dbReference>
<evidence type="ECO:0000256" key="15">
    <source>
        <dbReference type="ARBA" id="ARBA00024347"/>
    </source>
</evidence>
<keyword evidence="2 17" id="KW-0328">Glycosyltransferase</keyword>
<dbReference type="Gene3D" id="1.20.142.10">
    <property type="entry name" value="Poly(ADP-ribose) polymerase, regulatory domain"/>
    <property type="match status" value="1"/>
</dbReference>
<dbReference type="SUPFAM" id="SSF56399">
    <property type="entry name" value="ADP-ribosylation"/>
    <property type="match status" value="1"/>
</dbReference>
<feature type="region of interest" description="Disordered" evidence="18">
    <location>
        <begin position="1"/>
        <end position="27"/>
    </location>
</feature>
<evidence type="ECO:0000256" key="1">
    <source>
        <dbReference type="ARBA" id="ARBA00004123"/>
    </source>
</evidence>
<gene>
    <name evidence="22" type="ORF">GSTENG00027301001</name>
</gene>
<dbReference type="FunFam" id="2.20.140.10:FF:000001">
    <property type="entry name" value="Poly [ADP-ribose] polymerase"/>
    <property type="match status" value="1"/>
</dbReference>
<evidence type="ECO:0000259" key="20">
    <source>
        <dbReference type="PROSITE" id="PS51060"/>
    </source>
</evidence>
<keyword evidence="4" id="KW-0548">Nucleotidyltransferase</keyword>
<dbReference type="KEGG" id="tng:GSTEN00027301G001"/>
<evidence type="ECO:0000256" key="7">
    <source>
        <dbReference type="ARBA" id="ARBA00022763"/>
    </source>
</evidence>
<evidence type="ECO:0000259" key="19">
    <source>
        <dbReference type="PROSITE" id="PS51059"/>
    </source>
</evidence>
<evidence type="ECO:0000256" key="5">
    <source>
        <dbReference type="ARBA" id="ARBA00022723"/>
    </source>
</evidence>
<evidence type="ECO:0000256" key="6">
    <source>
        <dbReference type="ARBA" id="ARBA00022737"/>
    </source>
</evidence>
<dbReference type="InterPro" id="IPR050800">
    <property type="entry name" value="ARTD/PARP"/>
</dbReference>
<dbReference type="CDD" id="cd08002">
    <property type="entry name" value="WGR_PARP3_like"/>
    <property type="match status" value="1"/>
</dbReference>
<dbReference type="Pfam" id="PF05406">
    <property type="entry name" value="WGR"/>
    <property type="match status" value="1"/>
</dbReference>
<evidence type="ECO:0000256" key="4">
    <source>
        <dbReference type="ARBA" id="ARBA00022695"/>
    </source>
</evidence>
<feature type="domain" description="PARP alpha-helical" evidence="20">
    <location>
        <begin position="176"/>
        <end position="293"/>
    </location>
</feature>
<organism evidence="22">
    <name type="scientific">Tetraodon nigroviridis</name>
    <name type="common">Spotted green pufferfish</name>
    <name type="synonym">Chelonodon nigroviridis</name>
    <dbReference type="NCBI Taxonomy" id="99883"/>
    <lineage>
        <taxon>Eukaryota</taxon>
        <taxon>Metazoa</taxon>
        <taxon>Chordata</taxon>
        <taxon>Craniata</taxon>
        <taxon>Vertebrata</taxon>
        <taxon>Euteleostomi</taxon>
        <taxon>Actinopterygii</taxon>
        <taxon>Neopterygii</taxon>
        <taxon>Teleostei</taxon>
        <taxon>Neoteleostei</taxon>
        <taxon>Acanthomorphata</taxon>
        <taxon>Eupercaria</taxon>
        <taxon>Tetraodontiformes</taxon>
        <taxon>Tetradontoidea</taxon>
        <taxon>Tetraodontidae</taxon>
        <taxon>Tetraodon</taxon>
    </lineage>
</organism>
<evidence type="ECO:0000256" key="17">
    <source>
        <dbReference type="RuleBase" id="RU362114"/>
    </source>
</evidence>
<keyword evidence="5" id="KW-0479">Metal-binding</keyword>
<dbReference type="GO" id="GO:0070212">
    <property type="term" value="P:protein poly-ADP-ribosylation"/>
    <property type="evidence" value="ECO:0007669"/>
    <property type="project" value="TreeGrafter"/>
</dbReference>
<keyword evidence="14" id="KW-0539">Nucleus</keyword>